<name>A0ABT4GLS2_9BACL</name>
<comment type="caution">
    <text evidence="1">The sequence shown here is derived from an EMBL/GenBank/DDBJ whole genome shotgun (WGS) entry which is preliminary data.</text>
</comment>
<dbReference type="Gene3D" id="3.40.630.40">
    <property type="entry name" value="Zn-dependent exopeptidases"/>
    <property type="match status" value="1"/>
</dbReference>
<gene>
    <name evidence="1" type="ORF">M5X19_30490</name>
</gene>
<dbReference type="EMBL" id="JAMDMX010000128">
    <property type="protein sequence ID" value="MCY9697159.1"/>
    <property type="molecule type" value="Genomic_DNA"/>
</dbReference>
<dbReference type="SUPFAM" id="SSF53187">
    <property type="entry name" value="Zn-dependent exopeptidases"/>
    <property type="match status" value="1"/>
</dbReference>
<accession>A0ABT4GLS2</accession>
<sequence length="260" mass="29874">MDPIEIKRSNPISALIASIPHGSSQITPEMRENKKSDTLLANNDWFLNELYNFLAGLHITVLSANYSRYVIDVNRDINIKHLNEEYTRSLIYQKSTFGKEIYDTPLVDEIISNRIQTFYMPYHNHLSEEIDTALKENNRVFLLDLHSFYVQSAADVVLGTCEGKTCSKEFLYLVYNAFTSEGFVVRINEKGLTGGYIVSHYGSLDNVEAIQIELRYTSYIENREFGEEEVVKKNDTLFSETQGRLIQVFKKIKVMIAGLN</sequence>
<organism evidence="1 2">
    <name type="scientific">Paenibacillus alginolyticus</name>
    <dbReference type="NCBI Taxonomy" id="59839"/>
    <lineage>
        <taxon>Bacteria</taxon>
        <taxon>Bacillati</taxon>
        <taxon>Bacillota</taxon>
        <taxon>Bacilli</taxon>
        <taxon>Bacillales</taxon>
        <taxon>Paenibacillaceae</taxon>
        <taxon>Paenibacillus</taxon>
    </lineage>
</organism>
<proteinExistence type="predicted"/>
<evidence type="ECO:0000313" key="1">
    <source>
        <dbReference type="EMBL" id="MCY9697159.1"/>
    </source>
</evidence>
<reference evidence="1 2" key="1">
    <citation type="submission" date="2022-05" db="EMBL/GenBank/DDBJ databases">
        <title>Genome Sequencing of Bee-Associated Microbes.</title>
        <authorList>
            <person name="Dunlap C."/>
        </authorList>
    </citation>
    <scope>NUCLEOTIDE SEQUENCE [LARGE SCALE GENOMIC DNA]</scope>
    <source>
        <strain evidence="1 2">NRRL B-14421</strain>
    </source>
</reference>
<dbReference type="Proteomes" id="UP001527099">
    <property type="component" value="Unassembled WGS sequence"/>
</dbReference>
<dbReference type="InterPro" id="IPR007709">
    <property type="entry name" value="N-FG_amidohydro"/>
</dbReference>
<dbReference type="Pfam" id="PF05013">
    <property type="entry name" value="FGase"/>
    <property type="match status" value="1"/>
</dbReference>
<keyword evidence="2" id="KW-1185">Reference proteome</keyword>
<dbReference type="RefSeq" id="WP_268617991.1">
    <property type="nucleotide sequence ID" value="NZ_JAMDMX010000128.1"/>
</dbReference>
<protein>
    <submittedName>
        <fullName evidence="1">N-formylglutamate amidohydrolase</fullName>
    </submittedName>
</protein>
<evidence type="ECO:0000313" key="2">
    <source>
        <dbReference type="Proteomes" id="UP001527099"/>
    </source>
</evidence>